<sequence length="322" mass="37542">MPPRQKKERHLSQNNPPHFPFEEPPFRLSMGLLKTPIEEWFEIFDPEERAFQMEEKRRLLAIYHDDIFMADPSSFAASTEVLNLMLKHLPALRPDLYLRNHDVIKLKSHSKFKEEVWSTDLKKNGIHPLDLAARLVQEDLIIMLPPDPKKNQALTGWWLAAGSVAFPSRWSLREKFGQPMDIIHAPVPFYKEQIQTTVDNFFNLMPCDEIYARRNWSLYDNSTLRHDCAGPSREITQNPITSSNAGERLWLRVERQTLRKLKKTGAIFFTIRIHLRQLKHIVGFDGIARRLSKALLALPPEMQAYKQTDVFADSAQAYLNKF</sequence>
<proteinExistence type="predicted"/>
<dbReference type="InterPro" id="IPR021848">
    <property type="entry name" value="HODM_asu-like"/>
</dbReference>
<accession>A0A381TND4</accession>
<protein>
    <recommendedName>
        <fullName evidence="3">DUF3445 domain-containing protein</fullName>
    </recommendedName>
</protein>
<evidence type="ECO:0008006" key="3">
    <source>
        <dbReference type="Google" id="ProtNLM"/>
    </source>
</evidence>
<evidence type="ECO:0000256" key="1">
    <source>
        <dbReference type="SAM" id="MobiDB-lite"/>
    </source>
</evidence>
<gene>
    <name evidence="2" type="ORF">METZ01_LOCUS69151</name>
</gene>
<dbReference type="Pfam" id="PF11927">
    <property type="entry name" value="HODM_asu-like"/>
    <property type="match status" value="1"/>
</dbReference>
<organism evidence="2">
    <name type="scientific">marine metagenome</name>
    <dbReference type="NCBI Taxonomy" id="408172"/>
    <lineage>
        <taxon>unclassified sequences</taxon>
        <taxon>metagenomes</taxon>
        <taxon>ecological metagenomes</taxon>
    </lineage>
</organism>
<evidence type="ECO:0000313" key="2">
    <source>
        <dbReference type="EMBL" id="SVA16297.1"/>
    </source>
</evidence>
<name>A0A381TND4_9ZZZZ</name>
<feature type="region of interest" description="Disordered" evidence="1">
    <location>
        <begin position="1"/>
        <end position="23"/>
    </location>
</feature>
<dbReference type="EMBL" id="UINC01004710">
    <property type="protein sequence ID" value="SVA16297.1"/>
    <property type="molecule type" value="Genomic_DNA"/>
</dbReference>
<dbReference type="AlphaFoldDB" id="A0A381TND4"/>
<reference evidence="2" key="1">
    <citation type="submission" date="2018-05" db="EMBL/GenBank/DDBJ databases">
        <authorList>
            <person name="Lanie J.A."/>
            <person name="Ng W.-L."/>
            <person name="Kazmierczak K.M."/>
            <person name="Andrzejewski T.M."/>
            <person name="Davidsen T.M."/>
            <person name="Wayne K.J."/>
            <person name="Tettelin H."/>
            <person name="Glass J.I."/>
            <person name="Rusch D."/>
            <person name="Podicherti R."/>
            <person name="Tsui H.-C.T."/>
            <person name="Winkler M.E."/>
        </authorList>
    </citation>
    <scope>NUCLEOTIDE SEQUENCE</scope>
</reference>